<keyword evidence="3" id="KW-1185">Reference proteome</keyword>
<feature type="region of interest" description="Disordered" evidence="1">
    <location>
        <begin position="1046"/>
        <end position="1797"/>
    </location>
</feature>
<proteinExistence type="predicted"/>
<evidence type="ECO:0000313" key="3">
    <source>
        <dbReference type="Proteomes" id="UP001163105"/>
    </source>
</evidence>
<feature type="region of interest" description="Disordered" evidence="1">
    <location>
        <begin position="943"/>
        <end position="1024"/>
    </location>
</feature>
<feature type="compositionally biased region" description="Basic residues" evidence="1">
    <location>
        <begin position="1320"/>
        <end position="1343"/>
    </location>
</feature>
<feature type="compositionally biased region" description="Basic and acidic residues" evidence="1">
    <location>
        <begin position="968"/>
        <end position="981"/>
    </location>
</feature>
<feature type="compositionally biased region" description="Basic and acidic residues" evidence="1">
    <location>
        <begin position="1185"/>
        <end position="1195"/>
    </location>
</feature>
<feature type="compositionally biased region" description="Basic residues" evidence="1">
    <location>
        <begin position="1397"/>
        <end position="1408"/>
    </location>
</feature>
<feature type="region of interest" description="Disordered" evidence="1">
    <location>
        <begin position="576"/>
        <end position="708"/>
    </location>
</feature>
<reference evidence="2" key="1">
    <citation type="submission" date="2023-01" db="EMBL/GenBank/DDBJ databases">
        <title>The growth and conidiation of Purpureocillium lavendulum are regulated by nitrogen source and histone H3K14 acetylation.</title>
        <authorList>
            <person name="Tang P."/>
            <person name="Han J."/>
            <person name="Zhang C."/>
            <person name="Tang P."/>
            <person name="Qi F."/>
            <person name="Zhang K."/>
            <person name="Liang L."/>
        </authorList>
    </citation>
    <scope>NUCLEOTIDE SEQUENCE</scope>
    <source>
        <strain evidence="2">YMF1.00683</strain>
    </source>
</reference>
<feature type="compositionally biased region" description="Gly residues" evidence="1">
    <location>
        <begin position="642"/>
        <end position="661"/>
    </location>
</feature>
<evidence type="ECO:0000313" key="2">
    <source>
        <dbReference type="EMBL" id="KAJ6443859.1"/>
    </source>
</evidence>
<dbReference type="EMBL" id="JAQHRD010000002">
    <property type="protein sequence ID" value="KAJ6443859.1"/>
    <property type="molecule type" value="Genomic_DNA"/>
</dbReference>
<feature type="compositionally biased region" description="Polar residues" evidence="1">
    <location>
        <begin position="1214"/>
        <end position="1223"/>
    </location>
</feature>
<feature type="compositionally biased region" description="Polar residues" evidence="1">
    <location>
        <begin position="454"/>
        <end position="472"/>
    </location>
</feature>
<feature type="region of interest" description="Disordered" evidence="1">
    <location>
        <begin position="453"/>
        <end position="508"/>
    </location>
</feature>
<sequence>MATNPSTSGGDEALKATGSYVPLEAPHKFVEAPYNVPRDHGYGLSPGSQAAFAAFYPNGLPVTYNMVHGYDSSGVPNKYVENHLHPRYYTHPPATAQGKFSTMYGQQPFRKMGEVLVARRVHLWSKDEIQSVCNSLRLVFWADMKRLTRPYHMGDLWEFFDAHDLYHYGALNLWNVINTLYDENKLIANQWNAEAMLEIGHFADQWLKKPENRAKLADWNSLQGGIICLLSGEDWKEIGDLQDEEMSLLNTAMHHRRDLLLSGGLKQYNVPPPGLWGAMSSGNVINWLAGAPILGKNGLPSPPAAEPHSSTMNPAVPCFVQDGNHSYHAMGQNAPAETARTSSVVTESGVVIAMGSSVAPPGWDERVAETAARAAAAEGRNTQQSAASAVALQDDHDADESKQAAAEDNNLGPMFTAAANPSNLEDVSQPSAHKQGETLADHGEMQNPKATALQHENGSQEPNTAHESTLGQSEAVDHKPGDALVAQDDETDNPIKTQPQQPMASRHITTGDIYGATGLERMGRQSSEAMTYGQEMTYAGAQASPMSSRHSSAMTMVRYPCIRDGDGPCPAADWQDPRFDGANSPELQNPVPAMNVGPGAIAARFPGGRHSARVESAGPPPPPLQQQQQQQQRNYTAPDLSRGGGGGRGGSNHGGSGGWGHGHSRASSINQGHYHSPPRGGGGSWTGGRGRGRHRGGGHSAYRGASGYGALQAGGPPYEHAGFEARPQWQLQSGPQNEAHAQGGCRNEHLVGGRFIYRPCSCVKCNINNRSVMVRVDEQPDTPIMDVQTKVRYGLWNRFGEVETVLPTELQDGISFLVRFRNEWSVPEALAFGTGDIPEKNVSVAISAVMKSKWVNTTWHQPGQPGAYQHMPAHLQPAMPMAMPMPNPPLTAFGYPHMLPPNAPCPGPDFGRAIPSYMHPNLRSGSFPNTAHSWYPAPPSGLAPRRAFADGHQPAPAGTCASHQGQPHADKTTLDRLRSEVVQENQSPRAQRSSKKHQELPVDASAQSKPPCEEALDDLSREGNAAATSPVIPGALLSPTKARVLLPTTSPSKPLQTAVKRTNSRKHTKNNRGQPKNAEEGKGGVQEKKRAASGIPPGSPSSKQKRPNDFKAEPTKLGDDRKDKPDTPDTPDTPDAPDTGDTMDAQSPTQGTSKVPAPAPIDVKPSPTKPSVGTQRRTPSLFTDDQIKDRKRNWDRIPMPLDPLKAKKPADASGGSTPSQPTETDGRCAQSAATEPPFSPWIPVSHTADAGATPTDASSAKSGSDGGKTPVPEPDTKAGPSGGDVQAAESTSGIQEQPSSQQTAESSGMTAPTQGSAHSSHSHGSMRGRGHFRQQSRSVRRQRSQSMSGRSSRQSSHSKQGGTAEGGVQGTHAPQESQSGPGDGEIVATDDQGSGTVRRKKGNKKKKTSSYTFAPQPRESAEIPQPQQDSSATSQPGGDLASQNTAQAQSAPRPTQASMLPQTDLPLRTRNWAAEADRTPRAAPFGHVGLSRGPTGYSFNGSTQPQHGRHSSRSEAGGSLRMSRARRPRLEHLFDAPPPPELSAQQGAGATSLLRGATAATLSPDVVGAGGVGSTRDGQPPRQSAPAKTILLNPRAQVFVSPRQEAVKVVTDKGKDVESVKTDGGESGGASKDVPETQPTTTSGGGGVTTSTAGDAQQSTPASGGSKKERNKSPQRQGGPRQAEVTDKPATGYEAEPQDGNENGPVTSPTAATAVEDLQTSGSPSLPDQDAKSLPSLTPGHSEGSPRSVMSVPHSLASGSKEPAGDELNKGGENKERAEKKEHPQSEGVVECMESTE</sequence>
<feature type="compositionally biased region" description="Basic and acidic residues" evidence="1">
    <location>
        <begin position="1077"/>
        <end position="1090"/>
    </location>
</feature>
<organism evidence="2 3">
    <name type="scientific">Purpureocillium lavendulum</name>
    <dbReference type="NCBI Taxonomy" id="1247861"/>
    <lineage>
        <taxon>Eukaryota</taxon>
        <taxon>Fungi</taxon>
        <taxon>Dikarya</taxon>
        <taxon>Ascomycota</taxon>
        <taxon>Pezizomycotina</taxon>
        <taxon>Sordariomycetes</taxon>
        <taxon>Hypocreomycetidae</taxon>
        <taxon>Hypocreales</taxon>
        <taxon>Ophiocordycipitaceae</taxon>
        <taxon>Purpureocillium</taxon>
    </lineage>
</organism>
<accession>A0AB34FX03</accession>
<protein>
    <recommendedName>
        <fullName evidence="4">HTH La-type RNA-binding domain-containing protein</fullName>
    </recommendedName>
</protein>
<feature type="region of interest" description="Disordered" evidence="1">
    <location>
        <begin position="374"/>
        <end position="439"/>
    </location>
</feature>
<feature type="compositionally biased region" description="Polar residues" evidence="1">
    <location>
        <begin position="1425"/>
        <end position="1461"/>
    </location>
</feature>
<feature type="compositionally biased region" description="Polar residues" evidence="1">
    <location>
        <begin position="494"/>
        <end position="503"/>
    </location>
</feature>
<feature type="compositionally biased region" description="Basic and acidic residues" evidence="1">
    <location>
        <begin position="393"/>
        <end position="402"/>
    </location>
</feature>
<feature type="compositionally biased region" description="Polar residues" evidence="1">
    <location>
        <begin position="419"/>
        <end position="432"/>
    </location>
</feature>
<feature type="compositionally biased region" description="Gly residues" evidence="1">
    <location>
        <begin position="679"/>
        <end position="689"/>
    </location>
</feature>
<feature type="compositionally biased region" description="Low complexity" evidence="1">
    <location>
        <begin position="1093"/>
        <end position="1102"/>
    </location>
</feature>
<feature type="compositionally biased region" description="Low complexity" evidence="1">
    <location>
        <begin position="1255"/>
        <end position="1269"/>
    </location>
</feature>
<dbReference type="Proteomes" id="UP001163105">
    <property type="component" value="Unassembled WGS sequence"/>
</dbReference>
<feature type="compositionally biased region" description="Low complexity" evidence="1">
    <location>
        <begin position="1344"/>
        <end position="1360"/>
    </location>
</feature>
<feature type="compositionally biased region" description="Polar residues" evidence="1">
    <location>
        <begin position="1497"/>
        <end position="1506"/>
    </location>
</feature>
<comment type="caution">
    <text evidence="2">The sequence shown here is derived from an EMBL/GenBank/DDBJ whole genome shotgun (WGS) entry which is preliminary data.</text>
</comment>
<feature type="compositionally biased region" description="Polar residues" evidence="1">
    <location>
        <begin position="1288"/>
        <end position="1314"/>
    </location>
</feature>
<feature type="compositionally biased region" description="Polar residues" evidence="1">
    <location>
        <begin position="1700"/>
        <end position="1711"/>
    </location>
</feature>
<gene>
    <name evidence="2" type="ORF">O9K51_02248</name>
</gene>
<name>A0AB34FX03_9HYPO</name>
<feature type="compositionally biased region" description="Polar residues" evidence="1">
    <location>
        <begin position="1169"/>
        <end position="1183"/>
    </location>
</feature>
<feature type="compositionally biased region" description="Low complexity" evidence="1">
    <location>
        <begin position="1136"/>
        <end position="1145"/>
    </location>
</feature>
<feature type="compositionally biased region" description="Basic and acidic residues" evidence="1">
    <location>
        <begin position="1763"/>
        <end position="1785"/>
    </location>
</feature>
<feature type="compositionally biased region" description="Basic and acidic residues" evidence="1">
    <location>
        <begin position="1610"/>
        <end position="1624"/>
    </location>
</feature>
<feature type="compositionally biased region" description="Polar residues" evidence="1">
    <location>
        <begin position="982"/>
        <end position="991"/>
    </location>
</feature>
<feature type="compositionally biased region" description="Polar residues" evidence="1">
    <location>
        <begin position="1047"/>
        <end position="1061"/>
    </location>
</feature>
<feature type="compositionally biased region" description="Basic and acidic residues" evidence="1">
    <location>
        <begin position="1106"/>
        <end position="1127"/>
    </location>
</feature>
<evidence type="ECO:0008006" key="4">
    <source>
        <dbReference type="Google" id="ProtNLM"/>
    </source>
</evidence>
<evidence type="ECO:0000256" key="1">
    <source>
        <dbReference type="SAM" id="MobiDB-lite"/>
    </source>
</evidence>